<accession>A0A1C1CEU4</accession>
<dbReference type="AlphaFoldDB" id="A0A1C1CEU4"/>
<dbReference type="VEuPathDB" id="FungiDB:CLCR_02585"/>
<feature type="compositionally biased region" description="Polar residues" evidence="1">
    <location>
        <begin position="268"/>
        <end position="279"/>
    </location>
</feature>
<sequence>MAGSTSIAPWSPPVVPLGTEVVTVFVGPEQQKFGVHKDLICASSKFFNSAFNGGYQETTSGEIQLRGLDAKLFGFFYRWLYSPVRRVGEVTYQRAQDSQLQSDELLLHIYRLRNNLVVPGLQLLAIKQLKDTFSSFEPTIPSREFIYGVFEDDQQKFMQSYLVKHIVFWISKSEDKDAWVELFTVHQKIAMGMAVEFATLETTHIDALKVIHPSKIPDFESTLSLDLPALQAEARANDVLPVEFASGKVLGKSLLIAESIHSLILTSPSEDPRSFQTPPARTRVACQ</sequence>
<dbReference type="Proteomes" id="UP000094526">
    <property type="component" value="Unassembled WGS sequence"/>
</dbReference>
<name>A0A1C1CEU4_9EURO</name>
<keyword evidence="4" id="KW-1185">Reference proteome</keyword>
<dbReference type="PANTHER" id="PTHR47843">
    <property type="entry name" value="BTB DOMAIN-CONTAINING PROTEIN-RELATED"/>
    <property type="match status" value="1"/>
</dbReference>
<protein>
    <recommendedName>
        <fullName evidence="2">BTB domain-containing protein</fullName>
    </recommendedName>
</protein>
<dbReference type="Pfam" id="PF00651">
    <property type="entry name" value="BTB"/>
    <property type="match status" value="1"/>
</dbReference>
<evidence type="ECO:0000259" key="2">
    <source>
        <dbReference type="PROSITE" id="PS50097"/>
    </source>
</evidence>
<dbReference type="PROSITE" id="PS50097">
    <property type="entry name" value="BTB"/>
    <property type="match status" value="1"/>
</dbReference>
<evidence type="ECO:0000256" key="1">
    <source>
        <dbReference type="SAM" id="MobiDB-lite"/>
    </source>
</evidence>
<dbReference type="EMBL" id="LGRB01000014">
    <property type="protein sequence ID" value="OCT47019.1"/>
    <property type="molecule type" value="Genomic_DNA"/>
</dbReference>
<dbReference type="VEuPathDB" id="FungiDB:G647_02399"/>
<dbReference type="eggNOG" id="ENOG502STH4">
    <property type="taxonomic scope" value="Eukaryota"/>
</dbReference>
<proteinExistence type="predicted"/>
<dbReference type="InterPro" id="IPR000210">
    <property type="entry name" value="BTB/POZ_dom"/>
</dbReference>
<gene>
    <name evidence="3" type="ORF">CLCR_02585</name>
</gene>
<dbReference type="STRING" id="86049.A0A1C1CEU4"/>
<evidence type="ECO:0000313" key="3">
    <source>
        <dbReference type="EMBL" id="OCT47019.1"/>
    </source>
</evidence>
<dbReference type="PANTHER" id="PTHR47843:SF2">
    <property type="entry name" value="BTB DOMAIN-CONTAINING PROTEIN"/>
    <property type="match status" value="1"/>
</dbReference>
<organism evidence="3 4">
    <name type="scientific">Cladophialophora carrionii</name>
    <dbReference type="NCBI Taxonomy" id="86049"/>
    <lineage>
        <taxon>Eukaryota</taxon>
        <taxon>Fungi</taxon>
        <taxon>Dikarya</taxon>
        <taxon>Ascomycota</taxon>
        <taxon>Pezizomycotina</taxon>
        <taxon>Eurotiomycetes</taxon>
        <taxon>Chaetothyriomycetidae</taxon>
        <taxon>Chaetothyriales</taxon>
        <taxon>Herpotrichiellaceae</taxon>
        <taxon>Cladophialophora</taxon>
    </lineage>
</organism>
<evidence type="ECO:0000313" key="4">
    <source>
        <dbReference type="Proteomes" id="UP000094526"/>
    </source>
</evidence>
<feature type="region of interest" description="Disordered" evidence="1">
    <location>
        <begin position="268"/>
        <end position="287"/>
    </location>
</feature>
<dbReference type="InterPro" id="IPR011333">
    <property type="entry name" value="SKP1/BTB/POZ_sf"/>
</dbReference>
<reference evidence="4" key="1">
    <citation type="submission" date="2015-07" db="EMBL/GenBank/DDBJ databases">
        <authorList>
            <person name="Teixeira M.M."/>
            <person name="Souza R.C."/>
            <person name="Almeida L.G."/>
            <person name="Vicente V.A."/>
            <person name="de Hoog S."/>
            <person name="Bocca A.L."/>
            <person name="de Almeida S.R."/>
            <person name="Vasconcelos A.T."/>
            <person name="Felipe M.S."/>
        </authorList>
    </citation>
    <scope>NUCLEOTIDE SEQUENCE [LARGE SCALE GENOMIC DNA]</scope>
    <source>
        <strain evidence="4">KSF</strain>
    </source>
</reference>
<dbReference type="OrthoDB" id="1022638at2759"/>
<comment type="caution">
    <text evidence="3">The sequence shown here is derived from an EMBL/GenBank/DDBJ whole genome shotgun (WGS) entry which is preliminary data.</text>
</comment>
<dbReference type="SUPFAM" id="SSF54695">
    <property type="entry name" value="POZ domain"/>
    <property type="match status" value="1"/>
</dbReference>
<dbReference type="CDD" id="cd18186">
    <property type="entry name" value="BTB_POZ_ZBTB_KLHL-like"/>
    <property type="match status" value="1"/>
</dbReference>
<dbReference type="Gene3D" id="3.30.710.10">
    <property type="entry name" value="Potassium Channel Kv1.1, Chain A"/>
    <property type="match status" value="1"/>
</dbReference>
<feature type="domain" description="BTB" evidence="2">
    <location>
        <begin position="20"/>
        <end position="89"/>
    </location>
</feature>